<sequence length="487" mass="54792">MKGKGFKASSALVHDNDVHALGPPSAAGDDVGHEFEEDDEDPFLEDDLPEDYNNKIKCSPLTIMQLVSFALIVTSLCCILAIPVLRKISIGGLELWKWVLMALLLICGRIISGGVIRVAIVFMESTFILRKRVLYFVYSLRSSVQNCVWLGLVLISWLCIFGTRLKKVAEGAILPQVTRLLICLFVGTLIRLAKTVAIKVLAMSFHVPAYFDRIQGSLFNQYVIQTLCGGPPLMGNVRELEKENKSHTSMFSRIIMSKKGKVEERRISPDYLSRLTEKNISAWNMKRLMGIVRKGMLWTLDEQMNECRGRDESAVQITSERQGNVAAKKIFHNVAKPGSVYIYKEDLLCFMREDEALKVLHLIEGGSDDETKGISKGALKNWVKAFREQRFLALSQKDTKTAVNKLHHMLNFFVAGLVAVIWLLILQVTTVKFFIALCSQIVVVAFVFGDTAKRAFEAIVFLFIMHPFDVGDCVLMDGVWVNKIKFS</sequence>
<feature type="transmembrane region" description="Helical" evidence="3">
    <location>
        <begin position="406"/>
        <end position="425"/>
    </location>
</feature>
<feature type="transmembrane region" description="Helical" evidence="3">
    <location>
        <begin position="177"/>
        <end position="193"/>
    </location>
</feature>
<evidence type="ECO:0000256" key="3">
    <source>
        <dbReference type="SAM" id="Phobius"/>
    </source>
</evidence>
<dbReference type="PANTHER" id="PTHR31618">
    <property type="entry name" value="MECHANOSENSITIVE ION CHANNEL PROTEIN 5"/>
    <property type="match status" value="1"/>
</dbReference>
<dbReference type="InterPro" id="IPR016688">
    <property type="entry name" value="MscS-like_plants/fungi"/>
</dbReference>
<protein>
    <recommendedName>
        <fullName evidence="6">Mechanosensitive ion channel protein</fullName>
    </recommendedName>
</protein>
<name>A0A484K7T8_9ASTE</name>
<evidence type="ECO:0008006" key="6">
    <source>
        <dbReference type="Google" id="ProtNLM"/>
    </source>
</evidence>
<evidence type="ECO:0000256" key="2">
    <source>
        <dbReference type="ARBA" id="ARBA00008017"/>
    </source>
</evidence>
<feature type="transmembrane region" description="Helical" evidence="3">
    <location>
        <begin position="63"/>
        <end position="86"/>
    </location>
</feature>
<dbReference type="OrthoDB" id="544685at2759"/>
<organism evidence="4 5">
    <name type="scientific">Cuscuta campestris</name>
    <dbReference type="NCBI Taxonomy" id="132261"/>
    <lineage>
        <taxon>Eukaryota</taxon>
        <taxon>Viridiplantae</taxon>
        <taxon>Streptophyta</taxon>
        <taxon>Embryophyta</taxon>
        <taxon>Tracheophyta</taxon>
        <taxon>Spermatophyta</taxon>
        <taxon>Magnoliopsida</taxon>
        <taxon>eudicotyledons</taxon>
        <taxon>Gunneridae</taxon>
        <taxon>Pentapetalae</taxon>
        <taxon>asterids</taxon>
        <taxon>lamiids</taxon>
        <taxon>Solanales</taxon>
        <taxon>Convolvulaceae</taxon>
        <taxon>Cuscuteae</taxon>
        <taxon>Cuscuta</taxon>
        <taxon>Cuscuta subgen. Grammica</taxon>
        <taxon>Cuscuta sect. Cleistogrammica</taxon>
    </lineage>
</organism>
<keyword evidence="3" id="KW-0812">Transmembrane</keyword>
<keyword evidence="3" id="KW-1133">Transmembrane helix</keyword>
<accession>A0A484K7T8</accession>
<evidence type="ECO:0000313" key="5">
    <source>
        <dbReference type="Proteomes" id="UP000595140"/>
    </source>
</evidence>
<dbReference type="GO" id="GO:0005886">
    <property type="term" value="C:plasma membrane"/>
    <property type="evidence" value="ECO:0007669"/>
    <property type="project" value="TreeGrafter"/>
</dbReference>
<dbReference type="GO" id="GO:0006820">
    <property type="term" value="P:monoatomic anion transport"/>
    <property type="evidence" value="ECO:0007669"/>
    <property type="project" value="TreeGrafter"/>
</dbReference>
<dbReference type="GO" id="GO:0008381">
    <property type="term" value="F:mechanosensitive monoatomic ion channel activity"/>
    <property type="evidence" value="ECO:0007669"/>
    <property type="project" value="TreeGrafter"/>
</dbReference>
<evidence type="ECO:0000256" key="1">
    <source>
        <dbReference type="ARBA" id="ARBA00004141"/>
    </source>
</evidence>
<feature type="transmembrane region" description="Helical" evidence="3">
    <location>
        <begin position="144"/>
        <end position="165"/>
    </location>
</feature>
<dbReference type="AlphaFoldDB" id="A0A484K7T8"/>
<comment type="subcellular location">
    <subcellularLocation>
        <location evidence="1">Membrane</location>
        <topology evidence="1">Multi-pass membrane protein</topology>
    </subcellularLocation>
</comment>
<comment type="similarity">
    <text evidence="2">Belongs to the MscS (TC 1.A.23) family.</text>
</comment>
<reference evidence="4 5" key="1">
    <citation type="submission" date="2018-04" db="EMBL/GenBank/DDBJ databases">
        <authorList>
            <person name="Vogel A."/>
        </authorList>
    </citation>
    <scope>NUCLEOTIDE SEQUENCE [LARGE SCALE GENOMIC DNA]</scope>
</reference>
<evidence type="ECO:0000313" key="4">
    <source>
        <dbReference type="EMBL" id="VFQ61510.1"/>
    </source>
</evidence>
<feature type="transmembrane region" description="Helical" evidence="3">
    <location>
        <begin position="98"/>
        <end position="123"/>
    </location>
</feature>
<dbReference type="PANTHER" id="PTHR31618:SF1">
    <property type="entry name" value="EF-HAND DOMAIN-CONTAINING PROTEIN"/>
    <property type="match status" value="1"/>
</dbReference>
<proteinExistence type="inferred from homology"/>
<dbReference type="Proteomes" id="UP000595140">
    <property type="component" value="Unassembled WGS sequence"/>
</dbReference>
<keyword evidence="5" id="KW-1185">Reference proteome</keyword>
<gene>
    <name evidence="4" type="ORF">CCAM_LOCUS3286</name>
</gene>
<dbReference type="EMBL" id="OOIL02000171">
    <property type="protein sequence ID" value="VFQ61510.1"/>
    <property type="molecule type" value="Genomic_DNA"/>
</dbReference>
<keyword evidence="3" id="KW-0472">Membrane</keyword>
<feature type="transmembrane region" description="Helical" evidence="3">
    <location>
        <begin position="431"/>
        <end position="449"/>
    </location>
</feature>